<keyword evidence="2" id="KW-1185">Reference proteome</keyword>
<organism evidence="1 2">
    <name type="scientific">Lipomyces kononenkoae</name>
    <name type="common">Yeast</name>
    <dbReference type="NCBI Taxonomy" id="34357"/>
    <lineage>
        <taxon>Eukaryota</taxon>
        <taxon>Fungi</taxon>
        <taxon>Dikarya</taxon>
        <taxon>Ascomycota</taxon>
        <taxon>Saccharomycotina</taxon>
        <taxon>Lipomycetes</taxon>
        <taxon>Lipomycetales</taxon>
        <taxon>Lipomycetaceae</taxon>
        <taxon>Lipomyces</taxon>
    </lineage>
</organism>
<sequence length="88" mass="9866">MGIISRVNSVSPGYMLTQLTNFADDNMRKEWIDSTPMARERLPVELVGANLYLASDASTYTTGSDIVRRRLHLYSLLAAVVIDLNDFD</sequence>
<dbReference type="EMBL" id="MU971464">
    <property type="protein sequence ID" value="KAK9234574.1"/>
    <property type="molecule type" value="Genomic_DNA"/>
</dbReference>
<evidence type="ECO:0000313" key="2">
    <source>
        <dbReference type="Proteomes" id="UP001433508"/>
    </source>
</evidence>
<accession>A0ACC3SSG6</accession>
<dbReference type="Proteomes" id="UP001433508">
    <property type="component" value="Unassembled WGS sequence"/>
</dbReference>
<evidence type="ECO:0000313" key="1">
    <source>
        <dbReference type="EMBL" id="KAK9234574.1"/>
    </source>
</evidence>
<name>A0ACC3SSG6_LIPKO</name>
<proteinExistence type="predicted"/>
<gene>
    <name evidence="1" type="ORF">V1525DRAFT_51278</name>
</gene>
<comment type="caution">
    <text evidence="1">The sequence shown here is derived from an EMBL/GenBank/DDBJ whole genome shotgun (WGS) entry which is preliminary data.</text>
</comment>
<reference evidence="2" key="1">
    <citation type="journal article" date="2024" name="Front. Bioeng. Biotechnol.">
        <title>Genome-scale model development and genomic sequencing of the oleaginous clade Lipomyces.</title>
        <authorList>
            <person name="Czajka J.J."/>
            <person name="Han Y."/>
            <person name="Kim J."/>
            <person name="Mondo S.J."/>
            <person name="Hofstad B.A."/>
            <person name="Robles A."/>
            <person name="Haridas S."/>
            <person name="Riley R."/>
            <person name="LaButti K."/>
            <person name="Pangilinan J."/>
            <person name="Andreopoulos W."/>
            <person name="Lipzen A."/>
            <person name="Yan J."/>
            <person name="Wang M."/>
            <person name="Ng V."/>
            <person name="Grigoriev I.V."/>
            <person name="Spatafora J.W."/>
            <person name="Magnuson J.K."/>
            <person name="Baker S.E."/>
            <person name="Pomraning K.R."/>
        </authorList>
    </citation>
    <scope>NUCLEOTIDE SEQUENCE [LARGE SCALE GENOMIC DNA]</scope>
    <source>
        <strain evidence="2">CBS 7786</strain>
    </source>
</reference>
<protein>
    <submittedName>
        <fullName evidence="1">Uncharacterized protein</fullName>
    </submittedName>
</protein>